<protein>
    <submittedName>
        <fullName evidence="1">Uncharacterized protein</fullName>
    </submittedName>
</protein>
<sequence>MDDKRSHGEGICVYFQVVYSGVKWEGRNGCGSCFSDGGGGRKMVVDVVLDGVAMVTIVVGVDSDSDSVVSNGGVGCGFIWFGDGCECGESSFRWWSDLVVVVCKINSELGHVQ</sequence>
<name>A0ABD1UJA9_9LAMI</name>
<dbReference type="AlphaFoldDB" id="A0ABD1UJA9"/>
<dbReference type="Proteomes" id="UP001604336">
    <property type="component" value="Unassembled WGS sequence"/>
</dbReference>
<organism evidence="1 2">
    <name type="scientific">Abeliophyllum distichum</name>
    <dbReference type="NCBI Taxonomy" id="126358"/>
    <lineage>
        <taxon>Eukaryota</taxon>
        <taxon>Viridiplantae</taxon>
        <taxon>Streptophyta</taxon>
        <taxon>Embryophyta</taxon>
        <taxon>Tracheophyta</taxon>
        <taxon>Spermatophyta</taxon>
        <taxon>Magnoliopsida</taxon>
        <taxon>eudicotyledons</taxon>
        <taxon>Gunneridae</taxon>
        <taxon>Pentapetalae</taxon>
        <taxon>asterids</taxon>
        <taxon>lamiids</taxon>
        <taxon>Lamiales</taxon>
        <taxon>Oleaceae</taxon>
        <taxon>Forsythieae</taxon>
        <taxon>Abeliophyllum</taxon>
    </lineage>
</organism>
<accession>A0ABD1UJA9</accession>
<gene>
    <name evidence="1" type="ORF">Adt_10190</name>
</gene>
<dbReference type="EMBL" id="JBFOLK010000003">
    <property type="protein sequence ID" value="KAL2525136.1"/>
    <property type="molecule type" value="Genomic_DNA"/>
</dbReference>
<proteinExistence type="predicted"/>
<comment type="caution">
    <text evidence="1">The sequence shown here is derived from an EMBL/GenBank/DDBJ whole genome shotgun (WGS) entry which is preliminary data.</text>
</comment>
<evidence type="ECO:0000313" key="1">
    <source>
        <dbReference type="EMBL" id="KAL2525136.1"/>
    </source>
</evidence>
<reference evidence="2" key="1">
    <citation type="submission" date="2024-07" db="EMBL/GenBank/DDBJ databases">
        <title>Two chromosome-level genome assemblies of Korean endemic species Abeliophyllum distichum and Forsythia ovata (Oleaceae).</title>
        <authorList>
            <person name="Jang H."/>
        </authorList>
    </citation>
    <scope>NUCLEOTIDE SEQUENCE [LARGE SCALE GENOMIC DNA]</scope>
</reference>
<evidence type="ECO:0000313" key="2">
    <source>
        <dbReference type="Proteomes" id="UP001604336"/>
    </source>
</evidence>
<keyword evidence="2" id="KW-1185">Reference proteome</keyword>